<dbReference type="Pfam" id="PF07258">
    <property type="entry name" value="COMM_domain"/>
    <property type="match status" value="1"/>
</dbReference>
<dbReference type="InterPro" id="IPR037361">
    <property type="entry name" value="COMMD10"/>
</dbReference>
<evidence type="ECO:0000313" key="3">
    <source>
        <dbReference type="EMBL" id="KAJ8984639.1"/>
    </source>
</evidence>
<keyword evidence="4" id="KW-1185">Reference proteome</keyword>
<reference evidence="3" key="1">
    <citation type="journal article" date="2023" name="Insect Mol. Biol.">
        <title>Genome sequencing provides insights into the evolution of gene families encoding plant cell wall-degrading enzymes in longhorned beetles.</title>
        <authorList>
            <person name="Shin N.R."/>
            <person name="Okamura Y."/>
            <person name="Kirsch R."/>
            <person name="Pauchet Y."/>
        </authorList>
    </citation>
    <scope>NUCLEOTIDE SEQUENCE</scope>
    <source>
        <strain evidence="3">MMC_N1</strain>
    </source>
</reference>
<comment type="caution">
    <text evidence="3">The sequence shown here is derived from an EMBL/GenBank/DDBJ whole genome shotgun (WGS) entry which is preliminary data.</text>
</comment>
<dbReference type="InterPro" id="IPR017920">
    <property type="entry name" value="COMM"/>
</dbReference>
<accession>A0ABQ9K430</accession>
<keyword evidence="1" id="KW-0175">Coiled coil</keyword>
<proteinExistence type="predicted"/>
<dbReference type="EMBL" id="JAPWTJ010000030">
    <property type="protein sequence ID" value="KAJ8984639.1"/>
    <property type="molecule type" value="Genomic_DNA"/>
</dbReference>
<dbReference type="PROSITE" id="PS51269">
    <property type="entry name" value="COMM"/>
    <property type="match status" value="1"/>
</dbReference>
<feature type="coiled-coil region" evidence="1">
    <location>
        <begin position="35"/>
        <end position="62"/>
    </location>
</feature>
<dbReference type="PANTHER" id="PTHR12333">
    <property type="entry name" value="COMM DOMAIN CONTAINING PROTEIN 10"/>
    <property type="match status" value="1"/>
</dbReference>
<protein>
    <recommendedName>
        <fullName evidence="2">COMM domain-containing protein</fullName>
    </recommendedName>
</protein>
<sequence length="190" mass="22131">MNLKWITVNSRLKNGIALINNLTTIKFQLLLAHIINSKEDELKKLKDSLKFTEDNVQLLTQSIIYIYRQANKVILKPTVLQKHLIENLKFDSEKAEEFVKQWSNETKKDVGGDFENRMKLENITWELNLETANQICNKESVPKARLQFNLAKAVVSDQKDKVTVEMDQDELMHLYSTLETIQIKLDNINL</sequence>
<dbReference type="Pfam" id="PF21672">
    <property type="entry name" value="COMM_HN"/>
    <property type="match status" value="1"/>
</dbReference>
<dbReference type="Proteomes" id="UP001162164">
    <property type="component" value="Unassembled WGS sequence"/>
</dbReference>
<feature type="domain" description="COMM" evidence="2">
    <location>
        <begin position="119"/>
        <end position="189"/>
    </location>
</feature>
<gene>
    <name evidence="3" type="ORF">NQ317_009867</name>
</gene>
<evidence type="ECO:0000259" key="2">
    <source>
        <dbReference type="PROSITE" id="PS51269"/>
    </source>
</evidence>
<name>A0ABQ9K430_9CUCU</name>
<evidence type="ECO:0000313" key="4">
    <source>
        <dbReference type="Proteomes" id="UP001162164"/>
    </source>
</evidence>
<organism evidence="3 4">
    <name type="scientific">Molorchus minor</name>
    <dbReference type="NCBI Taxonomy" id="1323400"/>
    <lineage>
        <taxon>Eukaryota</taxon>
        <taxon>Metazoa</taxon>
        <taxon>Ecdysozoa</taxon>
        <taxon>Arthropoda</taxon>
        <taxon>Hexapoda</taxon>
        <taxon>Insecta</taxon>
        <taxon>Pterygota</taxon>
        <taxon>Neoptera</taxon>
        <taxon>Endopterygota</taxon>
        <taxon>Coleoptera</taxon>
        <taxon>Polyphaga</taxon>
        <taxon>Cucujiformia</taxon>
        <taxon>Chrysomeloidea</taxon>
        <taxon>Cerambycidae</taxon>
        <taxon>Lamiinae</taxon>
        <taxon>Monochamini</taxon>
        <taxon>Molorchus</taxon>
    </lineage>
</organism>
<dbReference type="PANTHER" id="PTHR12333:SF0">
    <property type="entry name" value="COMM DOMAIN-CONTAINING PROTEIN 10"/>
    <property type="match status" value="1"/>
</dbReference>
<evidence type="ECO:0000256" key="1">
    <source>
        <dbReference type="SAM" id="Coils"/>
    </source>
</evidence>